<proteinExistence type="predicted"/>
<dbReference type="Proteomes" id="UP000569732">
    <property type="component" value="Unassembled WGS sequence"/>
</dbReference>
<comment type="caution">
    <text evidence="2">The sequence shown here is derived from an EMBL/GenBank/DDBJ whole genome shotgun (WGS) entry which is preliminary data.</text>
</comment>
<dbReference type="AlphaFoldDB" id="A0A853IKU5"/>
<name>A0A853IKU5_9GAMM</name>
<sequence length="211" mass="23382">MRKKLLFGLALCSLTAFSWACKEKHEDEGRPEDFCHKAVCTAVAEDAEWPEEKATDGFLVGSFHFTFVVPAPDAVRTIGNQGAGLVYKDGKRISYRIVDGHKELTSALDYTFKTSVKELPKKLPFNNSATGILYITKGMFEADAKLKKYHKGPWKAYVGVGSEATSLVLANKQYTHQVLFMTLKGGAEKYLSQILNSLELDKVHTNAVATK</sequence>
<dbReference type="EMBL" id="JACCKB010000123">
    <property type="protein sequence ID" value="NYZ69695.1"/>
    <property type="molecule type" value="Genomic_DNA"/>
</dbReference>
<keyword evidence="3" id="KW-1185">Reference proteome</keyword>
<protein>
    <recommendedName>
        <fullName evidence="4">Lipoprotein</fullName>
    </recommendedName>
</protein>
<organism evidence="2 3">
    <name type="scientific">Spartinivicinus marinus</name>
    <dbReference type="NCBI Taxonomy" id="2994442"/>
    <lineage>
        <taxon>Bacteria</taxon>
        <taxon>Pseudomonadati</taxon>
        <taxon>Pseudomonadota</taxon>
        <taxon>Gammaproteobacteria</taxon>
        <taxon>Oceanospirillales</taxon>
        <taxon>Zooshikellaceae</taxon>
        <taxon>Spartinivicinus</taxon>
    </lineage>
</organism>
<feature type="chain" id="PRO_5032529393" description="Lipoprotein" evidence="1">
    <location>
        <begin position="21"/>
        <end position="211"/>
    </location>
</feature>
<evidence type="ECO:0000313" key="3">
    <source>
        <dbReference type="Proteomes" id="UP000569732"/>
    </source>
</evidence>
<evidence type="ECO:0008006" key="4">
    <source>
        <dbReference type="Google" id="ProtNLM"/>
    </source>
</evidence>
<evidence type="ECO:0000256" key="1">
    <source>
        <dbReference type="SAM" id="SignalP"/>
    </source>
</evidence>
<dbReference type="RefSeq" id="WP_180571675.1">
    <property type="nucleotide sequence ID" value="NZ_JACCKB010000123.1"/>
</dbReference>
<gene>
    <name evidence="2" type="ORF">H0A36_27140</name>
</gene>
<reference evidence="2 3" key="1">
    <citation type="submission" date="2020-07" db="EMBL/GenBank/DDBJ databases">
        <title>Endozoicomonas sp. nov., isolated from sediment.</title>
        <authorList>
            <person name="Gu T."/>
        </authorList>
    </citation>
    <scope>NUCLEOTIDE SEQUENCE [LARGE SCALE GENOMIC DNA]</scope>
    <source>
        <strain evidence="2 3">SM1973</strain>
    </source>
</reference>
<keyword evidence="1" id="KW-0732">Signal</keyword>
<feature type="signal peptide" evidence="1">
    <location>
        <begin position="1"/>
        <end position="20"/>
    </location>
</feature>
<accession>A0A853IKU5</accession>
<evidence type="ECO:0000313" key="2">
    <source>
        <dbReference type="EMBL" id="NYZ69695.1"/>
    </source>
</evidence>